<dbReference type="PANTHER" id="PTHR43137:SF1">
    <property type="entry name" value="DIHYDROOROTASE"/>
    <property type="match status" value="1"/>
</dbReference>
<comment type="pathway">
    <text evidence="2">Pyrimidine metabolism; UMP biosynthesis via de novo pathway; (S)-dihydroorotate from bicarbonate: step 3/3.</text>
</comment>
<dbReference type="NCBIfam" id="TIGR00856">
    <property type="entry name" value="pyrC_dimer"/>
    <property type="match status" value="1"/>
</dbReference>
<protein>
    <recommendedName>
        <fullName evidence="4">dihydroorotase</fullName>
        <ecNumber evidence="4">3.5.2.3</ecNumber>
    </recommendedName>
</protein>
<evidence type="ECO:0000256" key="8">
    <source>
        <dbReference type="ARBA" id="ARBA00022975"/>
    </source>
</evidence>
<evidence type="ECO:0000256" key="5">
    <source>
        <dbReference type="ARBA" id="ARBA00022723"/>
    </source>
</evidence>
<dbReference type="SUPFAM" id="SSF51556">
    <property type="entry name" value="Metallo-dependent hydrolases"/>
    <property type="match status" value="1"/>
</dbReference>
<evidence type="ECO:0000256" key="6">
    <source>
        <dbReference type="ARBA" id="ARBA00022801"/>
    </source>
</evidence>
<dbReference type="PhylomeDB" id="A0A061AWS1"/>
<dbReference type="GO" id="GO:0004151">
    <property type="term" value="F:dihydroorotase activity"/>
    <property type="evidence" value="ECO:0007669"/>
    <property type="project" value="UniProtKB-EC"/>
</dbReference>
<dbReference type="FunFam" id="3.20.20.140:FF:000041">
    <property type="entry name" value="Dihydroorotase, variant"/>
    <property type="match status" value="1"/>
</dbReference>
<dbReference type="GO" id="GO:0046872">
    <property type="term" value="F:metal ion binding"/>
    <property type="evidence" value="ECO:0007669"/>
    <property type="project" value="UniProtKB-KW"/>
</dbReference>
<keyword evidence="7" id="KW-0862">Zinc</keyword>
<comment type="similarity">
    <text evidence="3">Belongs to the metallo-dependent hydrolases superfamily. DHOase family. Class II DHOase subfamily.</text>
</comment>
<gene>
    <name evidence="9" type="ORF">CYFA0S_08e03510g</name>
</gene>
<accession>A0A061AWS1</accession>
<name>A0A061AWS1_CYBFA</name>
<proteinExistence type="inferred from homology"/>
<dbReference type="EMBL" id="LK052893">
    <property type="protein sequence ID" value="CDR42091.1"/>
    <property type="molecule type" value="Genomic_DNA"/>
</dbReference>
<dbReference type="InterPro" id="IPR032466">
    <property type="entry name" value="Metal_Hydrolase"/>
</dbReference>
<dbReference type="GO" id="GO:0006207">
    <property type="term" value="P:'de novo' pyrimidine nucleobase biosynthetic process"/>
    <property type="evidence" value="ECO:0007669"/>
    <property type="project" value="TreeGrafter"/>
</dbReference>
<dbReference type="VEuPathDB" id="FungiDB:BON22_4168"/>
<reference evidence="9" key="1">
    <citation type="journal article" date="2014" name="Genome Announc.">
        <title>Genome sequence of the yeast Cyberlindnera fabianii (Hansenula fabianii).</title>
        <authorList>
            <person name="Freel K.C."/>
            <person name="Sarilar V."/>
            <person name="Neuveglise C."/>
            <person name="Devillers H."/>
            <person name="Friedrich A."/>
            <person name="Schacherer J."/>
        </authorList>
    </citation>
    <scope>NUCLEOTIDE SEQUENCE</scope>
    <source>
        <strain evidence="9">YJS4271</strain>
    </source>
</reference>
<dbReference type="Gene3D" id="3.20.20.140">
    <property type="entry name" value="Metal-dependent hydrolases"/>
    <property type="match status" value="1"/>
</dbReference>
<comment type="cofactor">
    <cofactor evidence="1">
        <name>Zn(2+)</name>
        <dbReference type="ChEBI" id="CHEBI:29105"/>
    </cofactor>
</comment>
<sequence>MRAWPSECNHLNTTMSDTPKQFNTIDLGVTADFHVHLREGAMMELVTPTVREGGISIAYIMPNLVPPITTLDRVVEYKKKLQALAPKTTFLMTFYLSKELTPELIHEAAQKGAISGVKCYPAGVTTNSSAGVDPNDFSAFYPIFEAMEQENIVLNLHGEKPSSDKEGEEIHVLNAEESFLPALRKLHNDFPNLKIVLEHCTTKAAIDIINDINKDVTSDSDFKVAASITAHHLSLTVDSWAGNPINFCKPVAKLPQDRRALVEAATSGKPYFFFGSDSAPHPLHAKSTHIGVCAGVFSQSKAIAYLAEVFDKVGELSKLKNFVNDFGKSFYGITDDDVVCKDHCILTRKEHVIEQTIEKDGLVVAPFKPGEKLQFSVEWA</sequence>
<dbReference type="UniPathway" id="UPA00070">
    <property type="reaction ID" value="UER00117"/>
</dbReference>
<dbReference type="CDD" id="cd01294">
    <property type="entry name" value="DHOase"/>
    <property type="match status" value="1"/>
</dbReference>
<evidence type="ECO:0000256" key="4">
    <source>
        <dbReference type="ARBA" id="ARBA00012860"/>
    </source>
</evidence>
<dbReference type="AlphaFoldDB" id="A0A061AWS1"/>
<organism evidence="9">
    <name type="scientific">Cyberlindnera fabianii</name>
    <name type="common">Yeast</name>
    <name type="synonym">Hansenula fabianii</name>
    <dbReference type="NCBI Taxonomy" id="36022"/>
    <lineage>
        <taxon>Eukaryota</taxon>
        <taxon>Fungi</taxon>
        <taxon>Dikarya</taxon>
        <taxon>Ascomycota</taxon>
        <taxon>Saccharomycotina</taxon>
        <taxon>Saccharomycetes</taxon>
        <taxon>Phaffomycetales</taxon>
        <taxon>Phaffomycetaceae</taxon>
        <taxon>Cyberlindnera</taxon>
    </lineage>
</organism>
<evidence type="ECO:0000256" key="7">
    <source>
        <dbReference type="ARBA" id="ARBA00022833"/>
    </source>
</evidence>
<evidence type="ECO:0000313" key="9">
    <source>
        <dbReference type="EMBL" id="CDR42091.1"/>
    </source>
</evidence>
<dbReference type="PROSITE" id="PS00483">
    <property type="entry name" value="DIHYDROOROTASE_2"/>
    <property type="match status" value="1"/>
</dbReference>
<dbReference type="PIRSF" id="PIRSF001237">
    <property type="entry name" value="DHOdimr"/>
    <property type="match status" value="1"/>
</dbReference>
<evidence type="ECO:0000256" key="2">
    <source>
        <dbReference type="ARBA" id="ARBA00004880"/>
    </source>
</evidence>
<keyword evidence="6" id="KW-0378">Hydrolase</keyword>
<evidence type="ECO:0000256" key="1">
    <source>
        <dbReference type="ARBA" id="ARBA00001947"/>
    </source>
</evidence>
<dbReference type="InterPro" id="IPR002195">
    <property type="entry name" value="Dihydroorotase_CS"/>
</dbReference>
<dbReference type="PROSITE" id="PS00482">
    <property type="entry name" value="DIHYDROOROTASE_1"/>
    <property type="match status" value="1"/>
</dbReference>
<evidence type="ECO:0000256" key="3">
    <source>
        <dbReference type="ARBA" id="ARBA00005631"/>
    </source>
</evidence>
<dbReference type="GO" id="GO:0005737">
    <property type="term" value="C:cytoplasm"/>
    <property type="evidence" value="ECO:0007669"/>
    <property type="project" value="TreeGrafter"/>
</dbReference>
<dbReference type="PANTHER" id="PTHR43137">
    <property type="entry name" value="DIHYDROOROTASE"/>
    <property type="match status" value="1"/>
</dbReference>
<keyword evidence="8" id="KW-0665">Pyrimidine biosynthesis</keyword>
<dbReference type="EC" id="3.5.2.3" evidence="4"/>
<dbReference type="OrthoDB" id="1670005at2759"/>
<dbReference type="InterPro" id="IPR004721">
    <property type="entry name" value="DHOdimr"/>
</dbReference>
<dbReference type="GO" id="GO:0044205">
    <property type="term" value="P:'de novo' UMP biosynthetic process"/>
    <property type="evidence" value="ECO:0007669"/>
    <property type="project" value="UniProtKB-UniPathway"/>
</dbReference>
<dbReference type="HAMAP" id="MF_00219">
    <property type="entry name" value="PyrC_classII"/>
    <property type="match status" value="1"/>
</dbReference>
<keyword evidence="5" id="KW-0479">Metal-binding</keyword>